<name>A0ABC8K892_ERUVS</name>
<dbReference type="Pfam" id="PF01936">
    <property type="entry name" value="NYN"/>
    <property type="match status" value="1"/>
</dbReference>
<dbReference type="AlphaFoldDB" id="A0ABC8K892"/>
<dbReference type="PANTHER" id="PTHR14379">
    <property type="entry name" value="LIMKAIN B LKAP"/>
    <property type="match status" value="1"/>
</dbReference>
<dbReference type="PANTHER" id="PTHR14379:SF7">
    <property type="entry name" value="ENDONUCLEASE OR GLYCOSYL HYDROLASE-RELATED"/>
    <property type="match status" value="1"/>
</dbReference>
<gene>
    <name evidence="3" type="ORF">ERUC_LOCUS19797</name>
</gene>
<evidence type="ECO:0000313" key="4">
    <source>
        <dbReference type="Proteomes" id="UP001642260"/>
    </source>
</evidence>
<dbReference type="InterPro" id="IPR024768">
    <property type="entry name" value="Marf1"/>
</dbReference>
<proteinExistence type="predicted"/>
<feature type="domain" description="SDE2/SF3A3 SAP" evidence="2">
    <location>
        <begin position="160"/>
        <end position="225"/>
    </location>
</feature>
<dbReference type="InterPro" id="IPR021139">
    <property type="entry name" value="NYN"/>
</dbReference>
<sequence>MSGNSGFVFWSLKDCPIPESLNPGSVCANIKKALEKKGFDGAVLIKAYCDNETFSDELFANYRDAGIDLLPVPAGGKTARDFKLMWDMLLCGVDNYKDFLLILDPLEAEFVNILFYLKVRGFNVILASPDDEVASESILRSVGSVWLSSSLLEQGNPDELSTIRITNFDNFNSPQDLEALGTVRLKIELQSRGMKCGGTLQGRAARLFLLKSTPLDKIPKKFLVKRKYVYKCS</sequence>
<feature type="domain" description="NYN" evidence="1">
    <location>
        <begin position="8"/>
        <end position="135"/>
    </location>
</feature>
<organism evidence="3 4">
    <name type="scientific">Eruca vesicaria subsp. sativa</name>
    <name type="common">Garden rocket</name>
    <name type="synonym">Eruca sativa</name>
    <dbReference type="NCBI Taxonomy" id="29727"/>
    <lineage>
        <taxon>Eukaryota</taxon>
        <taxon>Viridiplantae</taxon>
        <taxon>Streptophyta</taxon>
        <taxon>Embryophyta</taxon>
        <taxon>Tracheophyta</taxon>
        <taxon>Spermatophyta</taxon>
        <taxon>Magnoliopsida</taxon>
        <taxon>eudicotyledons</taxon>
        <taxon>Gunneridae</taxon>
        <taxon>Pentapetalae</taxon>
        <taxon>rosids</taxon>
        <taxon>malvids</taxon>
        <taxon>Brassicales</taxon>
        <taxon>Brassicaceae</taxon>
        <taxon>Brassiceae</taxon>
        <taxon>Eruca</taxon>
    </lineage>
</organism>
<protein>
    <recommendedName>
        <fullName evidence="5">NYN domain-containing protein</fullName>
    </recommendedName>
</protein>
<evidence type="ECO:0008006" key="5">
    <source>
        <dbReference type="Google" id="ProtNLM"/>
    </source>
</evidence>
<accession>A0ABC8K892</accession>
<reference evidence="3 4" key="1">
    <citation type="submission" date="2022-03" db="EMBL/GenBank/DDBJ databases">
        <authorList>
            <person name="Macdonald S."/>
            <person name="Ahmed S."/>
            <person name="Newling K."/>
        </authorList>
    </citation>
    <scope>NUCLEOTIDE SEQUENCE [LARGE SCALE GENOMIC DNA]</scope>
</reference>
<comment type="caution">
    <text evidence="3">The sequence shown here is derived from an EMBL/GenBank/DDBJ whole genome shotgun (WGS) entry which is preliminary data.</text>
</comment>
<dbReference type="InterPro" id="IPR025086">
    <property type="entry name" value="SDE2/SF3A3_SAP"/>
</dbReference>
<evidence type="ECO:0000259" key="2">
    <source>
        <dbReference type="Pfam" id="PF13297"/>
    </source>
</evidence>
<dbReference type="Proteomes" id="UP001642260">
    <property type="component" value="Unassembled WGS sequence"/>
</dbReference>
<dbReference type="CDD" id="cd10910">
    <property type="entry name" value="PIN_limkain_b1_N_like"/>
    <property type="match status" value="1"/>
</dbReference>
<keyword evidence="4" id="KW-1185">Reference proteome</keyword>
<evidence type="ECO:0000313" key="3">
    <source>
        <dbReference type="EMBL" id="CAH8354042.1"/>
    </source>
</evidence>
<evidence type="ECO:0000259" key="1">
    <source>
        <dbReference type="Pfam" id="PF01936"/>
    </source>
</evidence>
<dbReference type="EMBL" id="CAKOAT010186711">
    <property type="protein sequence ID" value="CAH8354042.1"/>
    <property type="molecule type" value="Genomic_DNA"/>
</dbReference>
<dbReference type="Pfam" id="PF13297">
    <property type="entry name" value="SDE2_2C"/>
    <property type="match status" value="1"/>
</dbReference>